<proteinExistence type="predicted"/>
<sequence>MCDWYIIIIVSTLLDRVIINKKYIYKSTYISSINLKITKNIGELVYT</sequence>
<organism evidence="1">
    <name type="scientific">Clostridioides difficile</name>
    <name type="common">Peptoclostridium difficile</name>
    <dbReference type="NCBI Taxonomy" id="1496"/>
    <lineage>
        <taxon>Bacteria</taxon>
        <taxon>Bacillati</taxon>
        <taxon>Bacillota</taxon>
        <taxon>Clostridia</taxon>
        <taxon>Peptostreptococcales</taxon>
        <taxon>Peptostreptococcaceae</taxon>
        <taxon>Clostridioides</taxon>
    </lineage>
</organism>
<gene>
    <name evidence="1" type="ORF">BN1097_140090</name>
</gene>
<dbReference type="PATRIC" id="fig|1496.854.peg.220"/>
<reference evidence="1" key="1">
    <citation type="submission" date="2014-07" db="EMBL/GenBank/DDBJ databases">
        <authorList>
            <person name="Monot Marc"/>
        </authorList>
    </citation>
    <scope>NUCLEOTIDE SEQUENCE</scope>
    <source>
        <strain evidence="1">7032994</strain>
    </source>
</reference>
<accession>A0A069A4C3</accession>
<protein>
    <submittedName>
        <fullName evidence="1">Uncharacterized protein</fullName>
    </submittedName>
</protein>
<dbReference type="EMBL" id="LK932347">
    <property type="protein sequence ID" value="CDS83225.1"/>
    <property type="molecule type" value="Genomic_DNA"/>
</dbReference>
<evidence type="ECO:0000313" key="1">
    <source>
        <dbReference type="EMBL" id="CDS83225.1"/>
    </source>
</evidence>
<name>A0A069A4C3_CLODI</name>
<dbReference type="AlphaFoldDB" id="A0A069A4C3"/>